<proteinExistence type="predicted"/>
<dbReference type="OrthoDB" id="7492418at2759"/>
<evidence type="ECO:0000313" key="1">
    <source>
        <dbReference type="EMBL" id="CAB3229096.1"/>
    </source>
</evidence>
<evidence type="ECO:0008006" key="3">
    <source>
        <dbReference type="Google" id="ProtNLM"/>
    </source>
</evidence>
<dbReference type="EMBL" id="CADEBD010000284">
    <property type="protein sequence ID" value="CAB3229096.1"/>
    <property type="molecule type" value="Genomic_DNA"/>
</dbReference>
<reference evidence="1 2" key="1">
    <citation type="submission" date="2020-04" db="EMBL/GenBank/DDBJ databases">
        <authorList>
            <person name="Wallbank WR R."/>
            <person name="Pardo Diaz C."/>
            <person name="Kozak K."/>
            <person name="Martin S."/>
            <person name="Jiggins C."/>
            <person name="Moest M."/>
            <person name="Warren A I."/>
            <person name="Byers J.R.P. K."/>
            <person name="Montejo-Kovacevich G."/>
            <person name="Yen C E."/>
        </authorList>
    </citation>
    <scope>NUCLEOTIDE SEQUENCE [LARGE SCALE GENOMIC DNA]</scope>
</reference>
<evidence type="ECO:0000313" key="2">
    <source>
        <dbReference type="Proteomes" id="UP000494256"/>
    </source>
</evidence>
<protein>
    <recommendedName>
        <fullName evidence="3">Serpin domain-containing protein</fullName>
    </recommendedName>
</protein>
<dbReference type="Gene3D" id="2.30.39.10">
    <property type="entry name" value="Alpha-1-antitrypsin, domain 1"/>
    <property type="match status" value="1"/>
</dbReference>
<accession>A0A8S0ZDQ2</accession>
<organism evidence="1 2">
    <name type="scientific">Arctia plantaginis</name>
    <name type="common">Wood tiger moth</name>
    <name type="synonym">Phalaena plantaginis</name>
    <dbReference type="NCBI Taxonomy" id="874455"/>
    <lineage>
        <taxon>Eukaryota</taxon>
        <taxon>Metazoa</taxon>
        <taxon>Ecdysozoa</taxon>
        <taxon>Arthropoda</taxon>
        <taxon>Hexapoda</taxon>
        <taxon>Insecta</taxon>
        <taxon>Pterygota</taxon>
        <taxon>Neoptera</taxon>
        <taxon>Endopterygota</taxon>
        <taxon>Lepidoptera</taxon>
        <taxon>Glossata</taxon>
        <taxon>Ditrysia</taxon>
        <taxon>Noctuoidea</taxon>
        <taxon>Erebidae</taxon>
        <taxon>Arctiinae</taxon>
        <taxon>Arctia</taxon>
    </lineage>
</organism>
<dbReference type="AlphaFoldDB" id="A0A8S0ZDQ2"/>
<sequence length="209" mass="23483">MVLSVFKDGRPRVEKYLQTANHIKNKNICSIKTRLFVSSSYKLKHGIKSSMNIPETQEVDFSKPDNGLNTWVNKNVELRNCAFTRELDSKTDYVVANVSSLQLLELPLRSGLKLVIVVPNEVDVLQNLFNILKDQGLDAAEINRFAKSNIVQYGALIVNKMGANVTVLTCLTVPSNMIPAQNERSCNNQPFYVGIVYEDTPLFIGQFTK</sequence>
<gene>
    <name evidence="1" type="ORF">APLA_LOCUS3867</name>
</gene>
<comment type="caution">
    <text evidence="1">The sequence shown here is derived from an EMBL/GenBank/DDBJ whole genome shotgun (WGS) entry which is preliminary data.</text>
</comment>
<name>A0A8S0ZDQ2_ARCPL</name>
<dbReference type="SUPFAM" id="SSF56574">
    <property type="entry name" value="Serpins"/>
    <property type="match status" value="1"/>
</dbReference>
<dbReference type="InterPro" id="IPR036186">
    <property type="entry name" value="Serpin_sf"/>
</dbReference>
<dbReference type="InterPro" id="IPR042185">
    <property type="entry name" value="Serpin_sf_2"/>
</dbReference>
<dbReference type="Proteomes" id="UP000494256">
    <property type="component" value="Unassembled WGS sequence"/>
</dbReference>